<dbReference type="GO" id="GO:0008270">
    <property type="term" value="F:zinc ion binding"/>
    <property type="evidence" value="ECO:0007669"/>
    <property type="project" value="UniProtKB-KW"/>
</dbReference>
<dbReference type="PROSITE" id="PS51125">
    <property type="entry name" value="NHL"/>
    <property type="match status" value="2"/>
</dbReference>
<dbReference type="InterPro" id="IPR050952">
    <property type="entry name" value="TRIM-NHL_E3_ligases"/>
</dbReference>
<evidence type="ECO:0000256" key="2">
    <source>
        <dbReference type="PROSITE-ProRule" id="PRU00504"/>
    </source>
</evidence>
<reference evidence="4" key="1">
    <citation type="submission" date="2021-02" db="EMBL/GenBank/DDBJ databases">
        <authorList>
            <person name="Nowell W R."/>
        </authorList>
    </citation>
    <scope>NUCLEOTIDE SEQUENCE</scope>
</reference>
<dbReference type="OrthoDB" id="273823at2759"/>
<evidence type="ECO:0000313" key="5">
    <source>
        <dbReference type="EMBL" id="CAF3749431.1"/>
    </source>
</evidence>
<keyword evidence="6" id="KW-1185">Reference proteome</keyword>
<feature type="repeat" description="NHL" evidence="2">
    <location>
        <begin position="409"/>
        <end position="440"/>
    </location>
</feature>
<evidence type="ECO:0000256" key="3">
    <source>
        <dbReference type="SAM" id="Phobius"/>
    </source>
</evidence>
<dbReference type="Gene3D" id="2.120.10.30">
    <property type="entry name" value="TolB, C-terminal domain"/>
    <property type="match status" value="1"/>
</dbReference>
<feature type="repeat" description="NHL" evidence="2">
    <location>
        <begin position="362"/>
        <end position="391"/>
    </location>
</feature>
<dbReference type="SUPFAM" id="SSF101898">
    <property type="entry name" value="NHL repeat"/>
    <property type="match status" value="1"/>
</dbReference>
<proteinExistence type="predicted"/>
<feature type="transmembrane region" description="Helical" evidence="3">
    <location>
        <begin position="41"/>
        <end position="65"/>
    </location>
</feature>
<keyword evidence="3" id="KW-0812">Transmembrane</keyword>
<accession>A0A814F0W2</accession>
<keyword evidence="3" id="KW-0472">Membrane</keyword>
<keyword evidence="1" id="KW-0677">Repeat</keyword>
<keyword evidence="3" id="KW-1133">Transmembrane helix</keyword>
<evidence type="ECO:0000313" key="6">
    <source>
        <dbReference type="Proteomes" id="UP000663829"/>
    </source>
</evidence>
<evidence type="ECO:0008006" key="7">
    <source>
        <dbReference type="Google" id="ProtNLM"/>
    </source>
</evidence>
<organism evidence="4 6">
    <name type="scientific">Didymodactylos carnosus</name>
    <dbReference type="NCBI Taxonomy" id="1234261"/>
    <lineage>
        <taxon>Eukaryota</taxon>
        <taxon>Metazoa</taxon>
        <taxon>Spiralia</taxon>
        <taxon>Gnathifera</taxon>
        <taxon>Rotifera</taxon>
        <taxon>Eurotatoria</taxon>
        <taxon>Bdelloidea</taxon>
        <taxon>Philodinida</taxon>
        <taxon>Philodinidae</taxon>
        <taxon>Didymodactylos</taxon>
    </lineage>
</organism>
<gene>
    <name evidence="4" type="ORF">GPM918_LOCUS12523</name>
    <name evidence="5" type="ORF">SRO942_LOCUS12523</name>
</gene>
<dbReference type="Proteomes" id="UP000663829">
    <property type="component" value="Unassembled WGS sequence"/>
</dbReference>
<sequence length="440" mass="47279">MATRSKSSIRLDINQLPEMKSKPIDKDKLGGRRYCFGQWDFCLCILLLIGVATAVSISLGVILSLNKNNDMGPSTTALTSVTTTALTSVTTTAMTSVTTTAMTSVTTTAMTSITTTIDACSFRWNLTGITVAGRTGINGVLSDQLNSPYGIFIDLNNDLYVADYNNHRIQKWLNGASTGTTIAGLTNGTSGLTSNQLYYPSAIYVDRKNQNLYIDDSGNHRVQLWNNSATSGTTVAGITGNGGNGSNQVGSWLLFVIITYNVPSFIYGIWVDSNENIYVTDRDNHRVMKWTSGNISSGTIVVDQRNGQLNMTYGIYLDEVNNSVYISDFGTNIIMKLVLGASNGTIIAGISGTSGSNSTLMNGPSSITLDQYGNLYVADSQNHRVQMFCPNSLSGITIVGGSSGLGSTQLHSPLGLALDSNLNLYVSDSKNHRIQKFMKL</sequence>
<evidence type="ECO:0000256" key="1">
    <source>
        <dbReference type="ARBA" id="ARBA00022737"/>
    </source>
</evidence>
<comment type="caution">
    <text evidence="4">The sequence shown here is derived from an EMBL/GenBank/DDBJ whole genome shotgun (WGS) entry which is preliminary data.</text>
</comment>
<name>A0A814F0W2_9BILA</name>
<dbReference type="InterPro" id="IPR011042">
    <property type="entry name" value="6-blade_b-propeller_TolB-like"/>
</dbReference>
<dbReference type="AlphaFoldDB" id="A0A814F0W2"/>
<evidence type="ECO:0000313" key="4">
    <source>
        <dbReference type="EMBL" id="CAF0976571.1"/>
    </source>
</evidence>
<dbReference type="PANTHER" id="PTHR24104:SF25">
    <property type="entry name" value="PROTEIN LIN-41"/>
    <property type="match status" value="1"/>
</dbReference>
<dbReference type="Pfam" id="PF01436">
    <property type="entry name" value="NHL"/>
    <property type="match status" value="3"/>
</dbReference>
<dbReference type="PANTHER" id="PTHR24104">
    <property type="entry name" value="E3 UBIQUITIN-PROTEIN LIGASE NHLRC1-RELATED"/>
    <property type="match status" value="1"/>
</dbReference>
<dbReference type="Proteomes" id="UP000681722">
    <property type="component" value="Unassembled WGS sequence"/>
</dbReference>
<dbReference type="CDD" id="cd05819">
    <property type="entry name" value="NHL"/>
    <property type="match status" value="1"/>
</dbReference>
<dbReference type="Gene3D" id="2.40.10.500">
    <property type="match status" value="1"/>
</dbReference>
<dbReference type="EMBL" id="CAJNOQ010002753">
    <property type="protein sequence ID" value="CAF0976571.1"/>
    <property type="molecule type" value="Genomic_DNA"/>
</dbReference>
<dbReference type="InterPro" id="IPR001258">
    <property type="entry name" value="NHL_repeat"/>
</dbReference>
<protein>
    <recommendedName>
        <fullName evidence="7">NHL repeat containing protein</fullName>
    </recommendedName>
</protein>
<dbReference type="EMBL" id="CAJOBC010002753">
    <property type="protein sequence ID" value="CAF3749431.1"/>
    <property type="molecule type" value="Genomic_DNA"/>
</dbReference>